<dbReference type="WBParaSite" id="ACRNAN_scaffold6588.g17970.t1">
    <property type="protein sequence ID" value="ACRNAN_scaffold6588.g17970.t1"/>
    <property type="gene ID" value="ACRNAN_scaffold6588.g17970"/>
</dbReference>
<name>A0A914E9D9_9BILA</name>
<evidence type="ECO:0000313" key="2">
    <source>
        <dbReference type="Proteomes" id="UP000887540"/>
    </source>
</evidence>
<proteinExistence type="predicted"/>
<feature type="signal peptide" evidence="1">
    <location>
        <begin position="1"/>
        <end position="18"/>
    </location>
</feature>
<organism evidence="2 3">
    <name type="scientific">Acrobeloides nanus</name>
    <dbReference type="NCBI Taxonomy" id="290746"/>
    <lineage>
        <taxon>Eukaryota</taxon>
        <taxon>Metazoa</taxon>
        <taxon>Ecdysozoa</taxon>
        <taxon>Nematoda</taxon>
        <taxon>Chromadorea</taxon>
        <taxon>Rhabditida</taxon>
        <taxon>Tylenchina</taxon>
        <taxon>Cephalobomorpha</taxon>
        <taxon>Cephaloboidea</taxon>
        <taxon>Cephalobidae</taxon>
        <taxon>Acrobeloides</taxon>
    </lineage>
</organism>
<evidence type="ECO:0000256" key="1">
    <source>
        <dbReference type="SAM" id="SignalP"/>
    </source>
</evidence>
<keyword evidence="2" id="KW-1185">Reference proteome</keyword>
<feature type="chain" id="PRO_5037724841" evidence="1">
    <location>
        <begin position="19"/>
        <end position="295"/>
    </location>
</feature>
<dbReference type="Proteomes" id="UP000887540">
    <property type="component" value="Unplaced"/>
</dbReference>
<reference evidence="3" key="1">
    <citation type="submission" date="2022-11" db="UniProtKB">
        <authorList>
            <consortium name="WormBaseParasite"/>
        </authorList>
    </citation>
    <scope>IDENTIFICATION</scope>
</reference>
<dbReference type="AlphaFoldDB" id="A0A914E9D9"/>
<keyword evidence="1" id="KW-0732">Signal</keyword>
<sequence>MKLIFFTYLLLSIELVLAQNPCRVNVIFGLDASNYAASDGDSAGQAILFNEISNLQSTYRSWTISPNSVRAAIPRPMGCSQGGNWTLQDDVASLDNVVNAPPTTPYYCPSQFKANVLFELDVTDCTNFTASQEVKKVLSIINSWTIGNNAYKLNLPDPIGLVNFGMDFGNYTAQNSTVYSTLQSFIVGASQEAPCLHTEPIISVIENKNYPDFGIPHPIVLFTRASQPNDVSGAIAYRKQHLDPYNVRLYVVSVNATANLTGLASNGIAYDINDPNLSNYINGDICSTPGLLPSS</sequence>
<protein>
    <submittedName>
        <fullName evidence="3">Uncharacterized protein</fullName>
    </submittedName>
</protein>
<evidence type="ECO:0000313" key="3">
    <source>
        <dbReference type="WBParaSite" id="ACRNAN_scaffold6588.g17970.t1"/>
    </source>
</evidence>
<accession>A0A914E9D9</accession>